<evidence type="ECO:0000313" key="2">
    <source>
        <dbReference type="EMBL" id="STX27596.1"/>
    </source>
</evidence>
<gene>
    <name evidence="2" type="ORF">NCTC13315_00102</name>
</gene>
<proteinExistence type="predicted"/>
<evidence type="ECO:0000256" key="1">
    <source>
        <dbReference type="SAM" id="MobiDB-lite"/>
    </source>
</evidence>
<keyword evidence="3" id="KW-1185">Reference proteome</keyword>
<name>A0A378HZ73_9GAMM</name>
<feature type="region of interest" description="Disordered" evidence="1">
    <location>
        <begin position="1"/>
        <end position="85"/>
    </location>
</feature>
<protein>
    <submittedName>
        <fullName evidence="2">Uncharacterized protein</fullName>
    </submittedName>
</protein>
<dbReference type="RefSeq" id="WP_115301397.1">
    <property type="nucleotide sequence ID" value="NZ_CAAAHO010000003.1"/>
</dbReference>
<dbReference type="EMBL" id="UGNV01000001">
    <property type="protein sequence ID" value="STX27596.1"/>
    <property type="molecule type" value="Genomic_DNA"/>
</dbReference>
<organism evidence="2 3">
    <name type="scientific">Legionella beliardensis</name>
    <dbReference type="NCBI Taxonomy" id="91822"/>
    <lineage>
        <taxon>Bacteria</taxon>
        <taxon>Pseudomonadati</taxon>
        <taxon>Pseudomonadota</taxon>
        <taxon>Gammaproteobacteria</taxon>
        <taxon>Legionellales</taxon>
        <taxon>Legionellaceae</taxon>
        <taxon>Legionella</taxon>
    </lineage>
</organism>
<dbReference type="AlphaFoldDB" id="A0A378HZ73"/>
<dbReference type="Proteomes" id="UP000254968">
    <property type="component" value="Unassembled WGS sequence"/>
</dbReference>
<feature type="region of interest" description="Disordered" evidence="1">
    <location>
        <begin position="154"/>
        <end position="218"/>
    </location>
</feature>
<accession>A0A378HZ73</accession>
<feature type="compositionally biased region" description="Acidic residues" evidence="1">
    <location>
        <begin position="177"/>
        <end position="191"/>
    </location>
</feature>
<feature type="compositionally biased region" description="Polar residues" evidence="1">
    <location>
        <begin position="22"/>
        <end position="33"/>
    </location>
</feature>
<reference evidence="2 3" key="1">
    <citation type="submission" date="2018-06" db="EMBL/GenBank/DDBJ databases">
        <authorList>
            <consortium name="Pathogen Informatics"/>
            <person name="Doyle S."/>
        </authorList>
    </citation>
    <scope>NUCLEOTIDE SEQUENCE [LARGE SCALE GENOMIC DNA]</scope>
    <source>
        <strain evidence="2 3">NCTC13315</strain>
    </source>
</reference>
<feature type="compositionally biased region" description="Basic and acidic residues" evidence="1">
    <location>
        <begin position="1"/>
        <end position="10"/>
    </location>
</feature>
<feature type="compositionally biased region" description="Low complexity" evidence="1">
    <location>
        <begin position="11"/>
        <end position="21"/>
    </location>
</feature>
<feature type="compositionally biased region" description="Basic and acidic residues" evidence="1">
    <location>
        <begin position="65"/>
        <end position="85"/>
    </location>
</feature>
<evidence type="ECO:0000313" key="3">
    <source>
        <dbReference type="Proteomes" id="UP000254968"/>
    </source>
</evidence>
<feature type="compositionally biased region" description="Polar residues" evidence="1">
    <location>
        <begin position="192"/>
        <end position="202"/>
    </location>
</feature>
<sequence>MSTNADDVKKTTPNPKPTSTPLNDQDAPNNSQIIAAPLDDDLGDKPEPDDNPDMQNITTAPQAKPKPEKKDPKDHWLSQEVGKGDDPYTAFAKELSNFVIVVKQELINPLYSKIGDAALDGVQKLGTAAVNGIADLGNKAVDGIKSTASDIKDALSKSNTEDPDGDIELSTLKPMDEDSIDDEFELDEEDLVSTTETPSVNADSEDLEKVASVSLNKG</sequence>